<keyword evidence="3" id="KW-1185">Reference proteome</keyword>
<gene>
    <name evidence="2" type="ORF">L249_0799</name>
</gene>
<accession>A0A367LFZ4</accession>
<evidence type="ECO:0000313" key="3">
    <source>
        <dbReference type="Proteomes" id="UP000253664"/>
    </source>
</evidence>
<sequence length="334" mass="36021">MLGYGRGRRNEEWRPERPDHQASLNGQMTDQGSAIGRNPCTGRTDILFSFSHLALNQGTPLASFLPPPRRSLKKKNNNQHERVIAGGRSSHLSGAACIDHYHQGTRRGLAVLLFAHLLTTSSSSIAVRAAMPIPCPPHLLNPLLENNAPPPPPLPTPHRKPPAGFPFGRNGKLSKPLDYTPLLKPLCMAGTFGELCGSTLCHRKDPYASVPHTLPISFPPFPIPGDGINWGSRAYNRQARVKSDYNSSSGRPAQDPPMALSSQRQRVFPLDPSSCAREGIMMPGGSPARSSASPLSVAFVSSLYPLITACSRTLAAHTAVSIGDTSILLWILSE</sequence>
<dbReference type="EMBL" id="LKCN02000007">
    <property type="protein sequence ID" value="RCI13345.1"/>
    <property type="molecule type" value="Genomic_DNA"/>
</dbReference>
<comment type="caution">
    <text evidence="2">The sequence shown here is derived from an EMBL/GenBank/DDBJ whole genome shotgun (WGS) entry which is preliminary data.</text>
</comment>
<evidence type="ECO:0000256" key="1">
    <source>
        <dbReference type="SAM" id="MobiDB-lite"/>
    </source>
</evidence>
<proteinExistence type="predicted"/>
<dbReference type="Proteomes" id="UP000253664">
    <property type="component" value="Unassembled WGS sequence"/>
</dbReference>
<evidence type="ECO:0000313" key="2">
    <source>
        <dbReference type="EMBL" id="RCI13345.1"/>
    </source>
</evidence>
<dbReference type="AlphaFoldDB" id="A0A367LFZ4"/>
<protein>
    <submittedName>
        <fullName evidence="2">Uncharacterized protein</fullName>
    </submittedName>
</protein>
<feature type="non-terminal residue" evidence="2">
    <location>
        <position position="334"/>
    </location>
</feature>
<name>A0A367LFZ4_9HYPO</name>
<reference evidence="2 3" key="1">
    <citation type="journal article" date="2015" name="BMC Genomics">
        <title>Insights from the genome of Ophiocordyceps polyrhachis-furcata to pathogenicity and host specificity in insect fungi.</title>
        <authorList>
            <person name="Wichadakul D."/>
            <person name="Kobmoo N."/>
            <person name="Ingsriswang S."/>
            <person name="Tangphatsornruang S."/>
            <person name="Chantasingh D."/>
            <person name="Luangsa-ard J.J."/>
            <person name="Eurwilaichitr L."/>
        </authorList>
    </citation>
    <scope>NUCLEOTIDE SEQUENCE [LARGE SCALE GENOMIC DNA]</scope>
    <source>
        <strain evidence="2 3">BCC 54312</strain>
    </source>
</reference>
<feature type="compositionally biased region" description="Polar residues" evidence="1">
    <location>
        <begin position="22"/>
        <end position="32"/>
    </location>
</feature>
<organism evidence="2 3">
    <name type="scientific">Ophiocordyceps polyrhachis-furcata BCC 54312</name>
    <dbReference type="NCBI Taxonomy" id="1330021"/>
    <lineage>
        <taxon>Eukaryota</taxon>
        <taxon>Fungi</taxon>
        <taxon>Dikarya</taxon>
        <taxon>Ascomycota</taxon>
        <taxon>Pezizomycotina</taxon>
        <taxon>Sordariomycetes</taxon>
        <taxon>Hypocreomycetidae</taxon>
        <taxon>Hypocreales</taxon>
        <taxon>Ophiocordycipitaceae</taxon>
        <taxon>Ophiocordyceps</taxon>
    </lineage>
</organism>
<feature type="region of interest" description="Disordered" evidence="1">
    <location>
        <begin position="146"/>
        <end position="170"/>
    </location>
</feature>
<feature type="compositionally biased region" description="Basic and acidic residues" evidence="1">
    <location>
        <begin position="8"/>
        <end position="20"/>
    </location>
</feature>
<feature type="region of interest" description="Disordered" evidence="1">
    <location>
        <begin position="1"/>
        <end position="36"/>
    </location>
</feature>
<feature type="region of interest" description="Disordered" evidence="1">
    <location>
        <begin position="241"/>
        <end position="263"/>
    </location>
</feature>